<dbReference type="WBParaSite" id="PSU_v2.g9969.t1">
    <property type="protein sequence ID" value="PSU_v2.g9969.t1"/>
    <property type="gene ID" value="PSU_v2.g9969"/>
</dbReference>
<dbReference type="AlphaFoldDB" id="A0A914ZI37"/>
<accession>A0A914ZI37</accession>
<evidence type="ECO:0000313" key="1">
    <source>
        <dbReference type="Proteomes" id="UP000887577"/>
    </source>
</evidence>
<proteinExistence type="predicted"/>
<sequence length="293" mass="33430">MRESGDGIACNVLENFRYGIINLFSDDVNWDDINEGEVLFLEKFPEVAYGGVGIYVIGDYATPIKEIMDAKKSRLAHYCATNDRVYDHKEFPLLQVDMSVPDDENVQCCCRQLYVGKSSAINFHRGPEHIKDAILQSACPSVTLKAGAIYTAAMNCRHIDKMHLNLNMPKYKAIITFTKLQLCLKHRSLQLLITKLRTKTVRHYLFHGLHGKQLDVVWTESNVPISSDPIYNLVDKKFTRSDLNIHSNEPSANIITRRIASWLKKFDYQTDSLAADIQLCLNYVFKLDTVSFC</sequence>
<keyword evidence="1" id="KW-1185">Reference proteome</keyword>
<protein>
    <submittedName>
        <fullName evidence="2">Uncharacterized protein</fullName>
    </submittedName>
</protein>
<organism evidence="1 2">
    <name type="scientific">Panagrolaimus superbus</name>
    <dbReference type="NCBI Taxonomy" id="310955"/>
    <lineage>
        <taxon>Eukaryota</taxon>
        <taxon>Metazoa</taxon>
        <taxon>Ecdysozoa</taxon>
        <taxon>Nematoda</taxon>
        <taxon>Chromadorea</taxon>
        <taxon>Rhabditida</taxon>
        <taxon>Tylenchina</taxon>
        <taxon>Panagrolaimomorpha</taxon>
        <taxon>Panagrolaimoidea</taxon>
        <taxon>Panagrolaimidae</taxon>
        <taxon>Panagrolaimus</taxon>
    </lineage>
</organism>
<reference evidence="2" key="1">
    <citation type="submission" date="2022-11" db="UniProtKB">
        <authorList>
            <consortium name="WormBaseParasite"/>
        </authorList>
    </citation>
    <scope>IDENTIFICATION</scope>
</reference>
<dbReference type="Proteomes" id="UP000887577">
    <property type="component" value="Unplaced"/>
</dbReference>
<evidence type="ECO:0000313" key="2">
    <source>
        <dbReference type="WBParaSite" id="PSU_v2.g9969.t1"/>
    </source>
</evidence>
<name>A0A914ZI37_9BILA</name>